<evidence type="ECO:0000256" key="1">
    <source>
        <dbReference type="ARBA" id="ARBA00009477"/>
    </source>
</evidence>
<gene>
    <name evidence="5" type="ORF">DL237_04055</name>
</gene>
<dbReference type="Pfam" id="PF25967">
    <property type="entry name" value="RND-MFP_C"/>
    <property type="match status" value="1"/>
</dbReference>
<name>A0A399J3I7_9RHOB</name>
<reference evidence="5 6" key="1">
    <citation type="submission" date="2018-08" db="EMBL/GenBank/DDBJ databases">
        <title>Pseudooceanicola sediminis CY03 in the family Rhodobacteracea.</title>
        <authorList>
            <person name="Zhang Y.-J."/>
        </authorList>
    </citation>
    <scope>NUCLEOTIDE SEQUENCE [LARGE SCALE GENOMIC DNA]</scope>
    <source>
        <strain evidence="5 6">CY03</strain>
    </source>
</reference>
<organism evidence="5 6">
    <name type="scientific">Pseudooceanicola sediminis</name>
    <dbReference type="NCBI Taxonomy" id="2211117"/>
    <lineage>
        <taxon>Bacteria</taxon>
        <taxon>Pseudomonadati</taxon>
        <taxon>Pseudomonadota</taxon>
        <taxon>Alphaproteobacteria</taxon>
        <taxon>Rhodobacterales</taxon>
        <taxon>Paracoccaceae</taxon>
        <taxon>Pseudooceanicola</taxon>
    </lineage>
</organism>
<dbReference type="EMBL" id="QWJJ01000003">
    <property type="protein sequence ID" value="RII39885.1"/>
    <property type="molecule type" value="Genomic_DNA"/>
</dbReference>
<keyword evidence="6" id="KW-1185">Reference proteome</keyword>
<evidence type="ECO:0000313" key="5">
    <source>
        <dbReference type="EMBL" id="RII39885.1"/>
    </source>
</evidence>
<keyword evidence="3" id="KW-0732">Signal</keyword>
<feature type="chain" id="PRO_5017382966" evidence="3">
    <location>
        <begin position="37"/>
        <end position="379"/>
    </location>
</feature>
<protein>
    <submittedName>
        <fullName evidence="5">Efflux RND transporter periplasmic adaptor subunit</fullName>
    </submittedName>
</protein>
<evidence type="ECO:0000256" key="2">
    <source>
        <dbReference type="SAM" id="Coils"/>
    </source>
</evidence>
<comment type="caution">
    <text evidence="5">The sequence shown here is derived from an EMBL/GenBank/DDBJ whole genome shotgun (WGS) entry which is preliminary data.</text>
</comment>
<keyword evidence="2" id="KW-0175">Coiled coil</keyword>
<dbReference type="GO" id="GO:1990281">
    <property type="term" value="C:efflux pump complex"/>
    <property type="evidence" value="ECO:0007669"/>
    <property type="project" value="TreeGrafter"/>
</dbReference>
<dbReference type="SUPFAM" id="SSF111369">
    <property type="entry name" value="HlyD-like secretion proteins"/>
    <property type="match status" value="1"/>
</dbReference>
<feature type="coiled-coil region" evidence="2">
    <location>
        <begin position="120"/>
        <end position="185"/>
    </location>
</feature>
<evidence type="ECO:0000313" key="6">
    <source>
        <dbReference type="Proteomes" id="UP000265848"/>
    </source>
</evidence>
<dbReference type="AlphaFoldDB" id="A0A399J3I7"/>
<dbReference type="NCBIfam" id="TIGR01730">
    <property type="entry name" value="RND_mfp"/>
    <property type="match status" value="1"/>
</dbReference>
<accession>A0A399J3I7</accession>
<dbReference type="Gene3D" id="2.40.50.100">
    <property type="match status" value="1"/>
</dbReference>
<dbReference type="PANTHER" id="PTHR30469:SF38">
    <property type="entry name" value="HLYD FAMILY SECRETION PROTEIN"/>
    <property type="match status" value="1"/>
</dbReference>
<dbReference type="Gene3D" id="2.40.420.20">
    <property type="match status" value="1"/>
</dbReference>
<comment type="similarity">
    <text evidence="1">Belongs to the membrane fusion protein (MFP) (TC 8.A.1) family.</text>
</comment>
<proteinExistence type="inferred from homology"/>
<feature type="domain" description="Multidrug resistance protein MdtA-like C-terminal permuted SH3" evidence="4">
    <location>
        <begin position="304"/>
        <end position="364"/>
    </location>
</feature>
<sequence length="379" mass="39010">MTHWRLGAAGGDMTPKALLVAFGAMALLLDPGLARAADDAADDPAGPSAPAALPVHVVTVATTPRTRDFHLTGTIAAKDSYSAGFRDGGRVISVNVDVGDVLRAGDEIAQVDPAQTDASLRAAQASLDAAAAALVQAEQARDRASGLLKRGSGTQSDLESATETYLKAKASRDQAQAQLASAKRASEDTVLRAVEDAVVTDRSAEPGQVVGAGQAIVTLANSAGREAVFLTPDLPDLNEFLSQPIRLTPLEGGDEIVVPVSEISPVVSENGTVTAKAAIEGDAARTFTIGEPVIGELTIEGDPVISVPWTALTAQDAGPAVWIVREGDLHAELRQVTIAAYSSDKVEISEGLTDGDIVVTDGAQSLFPGRSVIIKEAGQ</sequence>
<feature type="signal peptide" evidence="3">
    <location>
        <begin position="1"/>
        <end position="36"/>
    </location>
</feature>
<dbReference type="InterPro" id="IPR006143">
    <property type="entry name" value="RND_pump_MFP"/>
</dbReference>
<dbReference type="PANTHER" id="PTHR30469">
    <property type="entry name" value="MULTIDRUG RESISTANCE PROTEIN MDTA"/>
    <property type="match status" value="1"/>
</dbReference>
<dbReference type="InterPro" id="IPR058627">
    <property type="entry name" value="MdtA-like_C"/>
</dbReference>
<dbReference type="Proteomes" id="UP000265848">
    <property type="component" value="Unassembled WGS sequence"/>
</dbReference>
<dbReference type="Gene3D" id="1.10.287.470">
    <property type="entry name" value="Helix hairpin bin"/>
    <property type="match status" value="1"/>
</dbReference>
<dbReference type="GO" id="GO:0015562">
    <property type="term" value="F:efflux transmembrane transporter activity"/>
    <property type="evidence" value="ECO:0007669"/>
    <property type="project" value="TreeGrafter"/>
</dbReference>
<evidence type="ECO:0000259" key="4">
    <source>
        <dbReference type="Pfam" id="PF25967"/>
    </source>
</evidence>
<evidence type="ECO:0000256" key="3">
    <source>
        <dbReference type="SAM" id="SignalP"/>
    </source>
</evidence>